<evidence type="ECO:0000256" key="6">
    <source>
        <dbReference type="ARBA" id="ARBA00022847"/>
    </source>
</evidence>
<evidence type="ECO:0000256" key="8">
    <source>
        <dbReference type="ARBA" id="ARBA00023136"/>
    </source>
</evidence>
<evidence type="ECO:0000256" key="1">
    <source>
        <dbReference type="ARBA" id="ARBA00004651"/>
    </source>
</evidence>
<evidence type="ECO:0000256" key="3">
    <source>
        <dbReference type="ARBA" id="ARBA00022448"/>
    </source>
</evidence>
<evidence type="ECO:0000313" key="11">
    <source>
        <dbReference type="EMBL" id="BBX68825.1"/>
    </source>
</evidence>
<dbReference type="GO" id="GO:0015293">
    <property type="term" value="F:symporter activity"/>
    <property type="evidence" value="ECO:0007669"/>
    <property type="project" value="UniProtKB-KW"/>
</dbReference>
<feature type="transmembrane region" description="Helical" evidence="10">
    <location>
        <begin position="341"/>
        <end position="361"/>
    </location>
</feature>
<dbReference type="PANTHER" id="PTHR48086">
    <property type="entry name" value="SODIUM/PROLINE SYMPORTER-RELATED"/>
    <property type="match status" value="1"/>
</dbReference>
<feature type="transmembrane region" description="Helical" evidence="10">
    <location>
        <begin position="118"/>
        <end position="135"/>
    </location>
</feature>
<dbReference type="EMBL" id="AP022574">
    <property type="protein sequence ID" value="BBX68825.1"/>
    <property type="molecule type" value="Genomic_DNA"/>
</dbReference>
<dbReference type="Gene3D" id="1.20.1730.10">
    <property type="entry name" value="Sodium/glucose cotransporter"/>
    <property type="match status" value="1"/>
</dbReference>
<dbReference type="InterPro" id="IPR038377">
    <property type="entry name" value="Na/Glc_symporter_sf"/>
</dbReference>
<dbReference type="PANTHER" id="PTHR48086:SF6">
    <property type="entry name" value="CATION_ACETATE SYMPORTER ACTP"/>
    <property type="match status" value="1"/>
</dbReference>
<keyword evidence="5 10" id="KW-0812">Transmembrane</keyword>
<keyword evidence="8 10" id="KW-0472">Membrane</keyword>
<dbReference type="PROSITE" id="PS50283">
    <property type="entry name" value="NA_SOLUT_SYMP_3"/>
    <property type="match status" value="1"/>
</dbReference>
<gene>
    <name evidence="11" type="ORF">MPSYJ_22860</name>
</gene>
<evidence type="ECO:0000256" key="4">
    <source>
        <dbReference type="ARBA" id="ARBA00022475"/>
    </source>
</evidence>
<dbReference type="AlphaFoldDB" id="A0A7I7M9G8"/>
<dbReference type="Pfam" id="PF00474">
    <property type="entry name" value="SSF"/>
    <property type="match status" value="2"/>
</dbReference>
<feature type="transmembrane region" description="Helical" evidence="10">
    <location>
        <begin position="394"/>
        <end position="422"/>
    </location>
</feature>
<dbReference type="Proteomes" id="UP000466514">
    <property type="component" value="Chromosome"/>
</dbReference>
<feature type="transmembrane region" description="Helical" evidence="10">
    <location>
        <begin position="155"/>
        <end position="172"/>
    </location>
</feature>
<evidence type="ECO:0000256" key="9">
    <source>
        <dbReference type="RuleBase" id="RU362091"/>
    </source>
</evidence>
<dbReference type="KEGG" id="mpsc:MPSYJ_22860"/>
<feature type="transmembrane region" description="Helical" evidence="10">
    <location>
        <begin position="76"/>
        <end position="97"/>
    </location>
</feature>
<evidence type="ECO:0000256" key="7">
    <source>
        <dbReference type="ARBA" id="ARBA00022989"/>
    </source>
</evidence>
<keyword evidence="6" id="KW-0769">Symport</keyword>
<dbReference type="CDD" id="cd11480">
    <property type="entry name" value="SLC5sbd_u4"/>
    <property type="match status" value="1"/>
</dbReference>
<feature type="transmembrane region" description="Helical" evidence="10">
    <location>
        <begin position="462"/>
        <end position="483"/>
    </location>
</feature>
<evidence type="ECO:0000256" key="5">
    <source>
        <dbReference type="ARBA" id="ARBA00022692"/>
    </source>
</evidence>
<name>A0A7I7M9G8_9MYCO</name>
<dbReference type="RefSeq" id="WP_163722373.1">
    <property type="nucleotide sequence ID" value="NZ_AP022574.1"/>
</dbReference>
<feature type="transmembrane region" description="Helical" evidence="10">
    <location>
        <begin position="495"/>
        <end position="514"/>
    </location>
</feature>
<dbReference type="GO" id="GO:0006847">
    <property type="term" value="P:plasma membrane acetate transport"/>
    <property type="evidence" value="ECO:0007669"/>
    <property type="project" value="TreeGrafter"/>
</dbReference>
<proteinExistence type="inferred from homology"/>
<dbReference type="GO" id="GO:0015123">
    <property type="term" value="F:acetate transmembrane transporter activity"/>
    <property type="evidence" value="ECO:0007669"/>
    <property type="project" value="TreeGrafter"/>
</dbReference>
<feature type="transmembrane region" description="Helical" evidence="10">
    <location>
        <begin position="434"/>
        <end position="456"/>
    </location>
</feature>
<dbReference type="InterPro" id="IPR001734">
    <property type="entry name" value="Na/solute_symporter"/>
</dbReference>
<reference evidence="11 12" key="1">
    <citation type="journal article" date="2019" name="Emerg. Microbes Infect.">
        <title>Comprehensive subspecies identification of 175 nontuberculous mycobacteria species based on 7547 genomic profiles.</title>
        <authorList>
            <person name="Matsumoto Y."/>
            <person name="Kinjo T."/>
            <person name="Motooka D."/>
            <person name="Nabeya D."/>
            <person name="Jung N."/>
            <person name="Uechi K."/>
            <person name="Horii T."/>
            <person name="Iida T."/>
            <person name="Fujita J."/>
            <person name="Nakamura S."/>
        </authorList>
    </citation>
    <scope>NUCLEOTIDE SEQUENCE [LARGE SCALE GENOMIC DNA]</scope>
    <source>
        <strain evidence="11 12">JCM 13323</strain>
    </source>
</reference>
<feature type="transmembrane region" description="Helical" evidence="10">
    <location>
        <begin position="526"/>
        <end position="545"/>
    </location>
</feature>
<dbReference type="InterPro" id="IPR050277">
    <property type="entry name" value="Sodium:Solute_Symporter"/>
</dbReference>
<comment type="subcellular location">
    <subcellularLocation>
        <location evidence="1">Cell membrane</location>
        <topology evidence="1">Multi-pass membrane protein</topology>
    </subcellularLocation>
</comment>
<evidence type="ECO:0000256" key="2">
    <source>
        <dbReference type="ARBA" id="ARBA00006434"/>
    </source>
</evidence>
<organism evidence="11 12">
    <name type="scientific">Mycolicibacterium psychrotolerans</name>
    <dbReference type="NCBI Taxonomy" id="216929"/>
    <lineage>
        <taxon>Bacteria</taxon>
        <taxon>Bacillati</taxon>
        <taxon>Actinomycetota</taxon>
        <taxon>Actinomycetes</taxon>
        <taxon>Mycobacteriales</taxon>
        <taxon>Mycobacteriaceae</taxon>
        <taxon>Mycolicibacterium</taxon>
    </lineage>
</organism>
<feature type="transmembrane region" description="Helical" evidence="10">
    <location>
        <begin position="304"/>
        <end position="329"/>
    </location>
</feature>
<keyword evidence="3" id="KW-0813">Transport</keyword>
<feature type="transmembrane region" description="Helical" evidence="10">
    <location>
        <begin position="184"/>
        <end position="203"/>
    </location>
</feature>
<accession>A0A7I7M9G8</accession>
<evidence type="ECO:0000256" key="10">
    <source>
        <dbReference type="SAM" id="Phobius"/>
    </source>
</evidence>
<evidence type="ECO:0000313" key="12">
    <source>
        <dbReference type="Proteomes" id="UP000466514"/>
    </source>
</evidence>
<sequence length="580" mass="58533">MTGSPLTAAALLAAALATIAIGAYGVRFSRTTSDFLVASRTVGSQWNAAAISGEYLSAASFLGVAGLIAKYGADALWYPVGFTAGYLGLLLFVAAPLRRSGAYTVPDFAEFRLGSARLRKIAMLVVVVICIFYLVPQYQGAGLTLKTLLGTPVWLGPLAVGAIVLTNVVAGGMRSITFVQAFQYWLKLTAVAIPALALAGLFFTDRGGELGGPLPPTVQQTTTVAIDTDVVVQVAEPGGITVTGTLDRRSVVGDPIGAAGPHRLSAGSTLTLAAGAATPVVAGAPSTGADWIASGGGLGGDHPLYQVVSIMVATFLGTMGLPHVLVRFYTNPDGRAARRTALAVIALLSLFYLFPTLLGVFSRLYVPQLLITGAADAAVLLAPGSAIGGPAGQLLAALVAAGAIAAFLATSSGLLVSFAGALATDVLAGRVRDFRIAAVIGGVIPIPLALAASGGLELSRSVGLAFAVAASTLCPLLVLGIWWRGLTAAGAACGLAIGGLLSGVAVTVAVAGGVDDDLAGGWPAVLIGYPAAVSVPLAFATMIVVSRLTRATVPADVAQTFARMHLPENLGMVIERVPKG</sequence>
<protein>
    <submittedName>
        <fullName evidence="11">Cation acetate symporter</fullName>
    </submittedName>
</protein>
<keyword evidence="4" id="KW-1003">Cell membrane</keyword>
<keyword evidence="7 10" id="KW-1133">Transmembrane helix</keyword>
<comment type="similarity">
    <text evidence="2 9">Belongs to the sodium:solute symporter (SSF) (TC 2.A.21) family.</text>
</comment>
<keyword evidence="12" id="KW-1185">Reference proteome</keyword>
<dbReference type="GO" id="GO:0005886">
    <property type="term" value="C:plasma membrane"/>
    <property type="evidence" value="ECO:0007669"/>
    <property type="project" value="UniProtKB-SubCell"/>
</dbReference>